<protein>
    <submittedName>
        <fullName evidence="2">Uncharacterized protein</fullName>
    </submittedName>
</protein>
<proteinExistence type="predicted"/>
<feature type="transmembrane region" description="Helical" evidence="1">
    <location>
        <begin position="12"/>
        <end position="32"/>
    </location>
</feature>
<reference evidence="2 3" key="1">
    <citation type="submission" date="2019-03" db="EMBL/GenBank/DDBJ databases">
        <title>Single cell metagenomics reveals metabolic interactions within the superorganism composed of flagellate Streblomastix strix and complex community of Bacteroidetes bacteria on its surface.</title>
        <authorList>
            <person name="Treitli S.C."/>
            <person name="Kolisko M."/>
            <person name="Husnik F."/>
            <person name="Keeling P."/>
            <person name="Hampl V."/>
        </authorList>
    </citation>
    <scope>NUCLEOTIDE SEQUENCE [LARGE SCALE GENOMIC DNA]</scope>
    <source>
        <strain evidence="2">ST1C</strain>
    </source>
</reference>
<evidence type="ECO:0000313" key="3">
    <source>
        <dbReference type="Proteomes" id="UP000324800"/>
    </source>
</evidence>
<feature type="transmembrane region" description="Helical" evidence="1">
    <location>
        <begin position="69"/>
        <end position="87"/>
    </location>
</feature>
<sequence length="135" mass="14810">MHTKFIIASRDWIFNGWLLVIQNISTAIQTILVEKSPLVSALLNVGVHCLYCEYVIFKSPMKRIDGNQLGGLYLWVVGSGGIVSLILTPLNALRSMNSVCMKVLSNIVFYVSIVVLIIISGLAGYTIVGRIAINL</sequence>
<comment type="caution">
    <text evidence="2">The sequence shown here is derived from an EMBL/GenBank/DDBJ whole genome shotgun (WGS) entry which is preliminary data.</text>
</comment>
<gene>
    <name evidence="2" type="ORF">EZS28_002539</name>
</gene>
<accession>A0A5J4X4M3</accession>
<keyword evidence="1" id="KW-1133">Transmembrane helix</keyword>
<evidence type="ECO:0000256" key="1">
    <source>
        <dbReference type="SAM" id="Phobius"/>
    </source>
</evidence>
<evidence type="ECO:0000313" key="2">
    <source>
        <dbReference type="EMBL" id="KAA6401933.1"/>
    </source>
</evidence>
<name>A0A5J4X4M3_9EUKA</name>
<dbReference type="AlphaFoldDB" id="A0A5J4X4M3"/>
<feature type="transmembrane region" description="Helical" evidence="1">
    <location>
        <begin position="38"/>
        <end position="57"/>
    </location>
</feature>
<feature type="transmembrane region" description="Helical" evidence="1">
    <location>
        <begin position="107"/>
        <end position="128"/>
    </location>
</feature>
<dbReference type="EMBL" id="SNRW01000310">
    <property type="protein sequence ID" value="KAA6401933.1"/>
    <property type="molecule type" value="Genomic_DNA"/>
</dbReference>
<organism evidence="2 3">
    <name type="scientific">Streblomastix strix</name>
    <dbReference type="NCBI Taxonomy" id="222440"/>
    <lineage>
        <taxon>Eukaryota</taxon>
        <taxon>Metamonada</taxon>
        <taxon>Preaxostyla</taxon>
        <taxon>Oxymonadida</taxon>
        <taxon>Streblomastigidae</taxon>
        <taxon>Streblomastix</taxon>
    </lineage>
</organism>
<dbReference type="Proteomes" id="UP000324800">
    <property type="component" value="Unassembled WGS sequence"/>
</dbReference>
<keyword evidence="1" id="KW-0812">Transmembrane</keyword>
<keyword evidence="1" id="KW-0472">Membrane</keyword>